<evidence type="ECO:0000313" key="1">
    <source>
        <dbReference type="EMBL" id="SDD11256.1"/>
    </source>
</evidence>
<sequence length="422" mass="44969">MWFATTFQSHAIGTRFGGDMSLLRDGGFIARSRVRAVAAAGLAAVALAAAAATPAGAAPPVDAPNSGFGITVTGWRQVGAEPATDVRLYEVALTTEAIYRPGVNPAQGVVPIRTRILLPANYGLDPARRHDVLYLLHGGGGGTDDWAKQTGGDAMDIVRASSFDGIVVMPEGGYTGWYSDWHGFTDGRFRPDWETFHIEQLIPWVDANFTTDASRAGRGIAGVSMGGFGALKYAGRHSDLFSVVGSFSGGTNINDGWAQDIIANSGWQTGAAIRGVNLLDGTTRVNLYRPSGVIEPDQDLQRAYRLRAILGPTTDWPLFNPLDLAATELFDPYDGKFALYSGGNAATPGGAPSGELDMGTSNNTFHATLNAHGVTHRYCTGPGTHTWDFFRNDFRDFLEYAYGTPPANCTANTGWSSRPTVP</sequence>
<dbReference type="Gene3D" id="3.40.50.1820">
    <property type="entry name" value="alpha/beta hydrolase"/>
    <property type="match status" value="1"/>
</dbReference>
<name>A0A1G6S4Y1_9PSEU</name>
<dbReference type="STRING" id="1271860.SAMN05216174_107196"/>
<keyword evidence="2" id="KW-1185">Reference proteome</keyword>
<dbReference type="InterPro" id="IPR050583">
    <property type="entry name" value="Mycobacterial_A85_antigen"/>
</dbReference>
<dbReference type="Pfam" id="PF00756">
    <property type="entry name" value="Esterase"/>
    <property type="match status" value="1"/>
</dbReference>
<dbReference type="Proteomes" id="UP000199501">
    <property type="component" value="Unassembled WGS sequence"/>
</dbReference>
<dbReference type="SUPFAM" id="SSF53474">
    <property type="entry name" value="alpha/beta-Hydrolases"/>
    <property type="match status" value="1"/>
</dbReference>
<dbReference type="InterPro" id="IPR029058">
    <property type="entry name" value="AB_hydrolase_fold"/>
</dbReference>
<dbReference type="PANTHER" id="PTHR48098:SF1">
    <property type="entry name" value="DIACYLGLYCEROL ACYLTRANSFERASE_MYCOLYLTRANSFERASE AG85A"/>
    <property type="match status" value="1"/>
</dbReference>
<evidence type="ECO:0000313" key="2">
    <source>
        <dbReference type="Proteomes" id="UP000199501"/>
    </source>
</evidence>
<proteinExistence type="predicted"/>
<gene>
    <name evidence="1" type="ORF">SAMN05216174_107196</name>
</gene>
<protein>
    <submittedName>
        <fullName evidence="1">S-formylglutathione hydrolase FrmB</fullName>
    </submittedName>
</protein>
<reference evidence="2" key="1">
    <citation type="submission" date="2016-10" db="EMBL/GenBank/DDBJ databases">
        <authorList>
            <person name="Varghese N."/>
            <person name="Submissions S."/>
        </authorList>
    </citation>
    <scope>NUCLEOTIDE SEQUENCE [LARGE SCALE GENOMIC DNA]</scope>
    <source>
        <strain evidence="2">IBRC-M 10403</strain>
    </source>
</reference>
<dbReference type="GO" id="GO:0016747">
    <property type="term" value="F:acyltransferase activity, transferring groups other than amino-acyl groups"/>
    <property type="evidence" value="ECO:0007669"/>
    <property type="project" value="TreeGrafter"/>
</dbReference>
<dbReference type="PANTHER" id="PTHR48098">
    <property type="entry name" value="ENTEROCHELIN ESTERASE-RELATED"/>
    <property type="match status" value="1"/>
</dbReference>
<dbReference type="InterPro" id="IPR000801">
    <property type="entry name" value="Esterase-like"/>
</dbReference>
<keyword evidence="1" id="KW-0378">Hydrolase</keyword>
<dbReference type="EMBL" id="FMZZ01000007">
    <property type="protein sequence ID" value="SDD11256.1"/>
    <property type="molecule type" value="Genomic_DNA"/>
</dbReference>
<dbReference type="AlphaFoldDB" id="A0A1G6S4Y1"/>
<dbReference type="GO" id="GO:0016787">
    <property type="term" value="F:hydrolase activity"/>
    <property type="evidence" value="ECO:0007669"/>
    <property type="project" value="UniProtKB-KW"/>
</dbReference>
<organism evidence="1 2">
    <name type="scientific">Actinokineospora iranica</name>
    <dbReference type="NCBI Taxonomy" id="1271860"/>
    <lineage>
        <taxon>Bacteria</taxon>
        <taxon>Bacillati</taxon>
        <taxon>Actinomycetota</taxon>
        <taxon>Actinomycetes</taxon>
        <taxon>Pseudonocardiales</taxon>
        <taxon>Pseudonocardiaceae</taxon>
        <taxon>Actinokineospora</taxon>
    </lineage>
</organism>
<accession>A0A1G6S4Y1</accession>